<reference evidence="1 2" key="1">
    <citation type="submission" date="2015-04" db="EMBL/GenBank/DDBJ databases">
        <title>Draft genome of the roundworm Trichinella nativa.</title>
        <authorList>
            <person name="Mitreva M."/>
        </authorList>
    </citation>
    <scope>NUCLEOTIDE SEQUENCE [LARGE SCALE GENOMIC DNA]</scope>
    <source>
        <strain evidence="1 2">ISS45</strain>
    </source>
</reference>
<proteinExistence type="predicted"/>
<name>A0A1Y3ETY6_9BILA</name>
<accession>A0A1Y3ETY6</accession>
<sequence>MAAPTGTSSNRRPPTSVFAVYAAGPCALVVARAADVGLGCGYDHLLVEYHHNSRMEQRCLQSVGSGRRSLVISSLLVTLISNLFSRRCQAIQLPDIYWNSSNPIKLYILYVDVRLVGDQVPAVLGRRLTTWQTLVSACQRCVRWKEAG</sequence>
<dbReference type="AlphaFoldDB" id="A0A1Y3ETY6"/>
<organism evidence="1 2">
    <name type="scientific">Trichinella nativa</name>
    <dbReference type="NCBI Taxonomy" id="6335"/>
    <lineage>
        <taxon>Eukaryota</taxon>
        <taxon>Metazoa</taxon>
        <taxon>Ecdysozoa</taxon>
        <taxon>Nematoda</taxon>
        <taxon>Enoplea</taxon>
        <taxon>Dorylaimia</taxon>
        <taxon>Trichinellida</taxon>
        <taxon>Trichinellidae</taxon>
        <taxon>Trichinella</taxon>
    </lineage>
</organism>
<dbReference type="EMBL" id="LVZM01006559">
    <property type="protein sequence ID" value="OUC46528.1"/>
    <property type="molecule type" value="Genomic_DNA"/>
</dbReference>
<evidence type="ECO:0000313" key="2">
    <source>
        <dbReference type="Proteomes" id="UP000243006"/>
    </source>
</evidence>
<gene>
    <name evidence="1" type="ORF">D917_07657</name>
</gene>
<comment type="caution">
    <text evidence="1">The sequence shown here is derived from an EMBL/GenBank/DDBJ whole genome shotgun (WGS) entry which is preliminary data.</text>
</comment>
<evidence type="ECO:0000313" key="1">
    <source>
        <dbReference type="EMBL" id="OUC46528.1"/>
    </source>
</evidence>
<dbReference type="Proteomes" id="UP000243006">
    <property type="component" value="Unassembled WGS sequence"/>
</dbReference>
<protein>
    <submittedName>
        <fullName evidence="1">Uncharacterized protein</fullName>
    </submittedName>
</protein>